<dbReference type="Proteomes" id="UP000186406">
    <property type="component" value="Unassembled WGS sequence"/>
</dbReference>
<accession>A0A1M7ZGW2</accession>
<organism evidence="8 9">
    <name type="scientific">Pseudoxanthobacter soli DSM 19599</name>
    <dbReference type="NCBI Taxonomy" id="1123029"/>
    <lineage>
        <taxon>Bacteria</taxon>
        <taxon>Pseudomonadati</taxon>
        <taxon>Pseudomonadota</taxon>
        <taxon>Alphaproteobacteria</taxon>
        <taxon>Hyphomicrobiales</taxon>
        <taxon>Segnochrobactraceae</taxon>
        <taxon>Pseudoxanthobacter</taxon>
    </lineage>
</organism>
<dbReference type="InterPro" id="IPR001460">
    <property type="entry name" value="PCN-bd_Tpept"/>
</dbReference>
<protein>
    <recommendedName>
        <fullName evidence="3">beta-lactamase</fullName>
        <ecNumber evidence="3">3.5.2.6</ecNumber>
    </recommendedName>
</protein>
<dbReference type="GO" id="GO:0008800">
    <property type="term" value="F:beta-lactamase activity"/>
    <property type="evidence" value="ECO:0007669"/>
    <property type="project" value="UniProtKB-EC"/>
</dbReference>
<keyword evidence="5" id="KW-0378">Hydrolase</keyword>
<dbReference type="AlphaFoldDB" id="A0A1M7ZGW2"/>
<evidence type="ECO:0000313" key="8">
    <source>
        <dbReference type="EMBL" id="SHO64082.1"/>
    </source>
</evidence>
<dbReference type="GO" id="GO:0005886">
    <property type="term" value="C:plasma membrane"/>
    <property type="evidence" value="ECO:0007669"/>
    <property type="project" value="TreeGrafter"/>
</dbReference>
<dbReference type="Gene3D" id="3.40.710.10">
    <property type="entry name" value="DD-peptidase/beta-lactamase superfamily"/>
    <property type="match status" value="1"/>
</dbReference>
<dbReference type="Pfam" id="PF00905">
    <property type="entry name" value="Transpeptidase"/>
    <property type="match status" value="1"/>
</dbReference>
<dbReference type="GO" id="GO:0071555">
    <property type="term" value="P:cell wall organization"/>
    <property type="evidence" value="ECO:0007669"/>
    <property type="project" value="TreeGrafter"/>
</dbReference>
<dbReference type="InterPro" id="IPR050515">
    <property type="entry name" value="Beta-lactam/transpept"/>
</dbReference>
<name>A0A1M7ZGW2_9HYPH</name>
<comment type="catalytic activity">
    <reaction evidence="1">
        <text>a beta-lactam + H2O = a substituted beta-amino acid</text>
        <dbReference type="Rhea" id="RHEA:20401"/>
        <dbReference type="ChEBI" id="CHEBI:15377"/>
        <dbReference type="ChEBI" id="CHEBI:35627"/>
        <dbReference type="ChEBI" id="CHEBI:140347"/>
        <dbReference type="EC" id="3.5.2.6"/>
    </reaction>
</comment>
<keyword evidence="6" id="KW-0046">Antibiotic resistance</keyword>
<dbReference type="GO" id="GO:0046677">
    <property type="term" value="P:response to antibiotic"/>
    <property type="evidence" value="ECO:0007669"/>
    <property type="project" value="UniProtKB-KW"/>
</dbReference>
<comment type="similarity">
    <text evidence="2">Belongs to the class-D beta-lactamase family.</text>
</comment>
<dbReference type="SUPFAM" id="SSF56601">
    <property type="entry name" value="beta-lactamase/transpeptidase-like"/>
    <property type="match status" value="1"/>
</dbReference>
<keyword evidence="9" id="KW-1185">Reference proteome</keyword>
<evidence type="ECO:0000256" key="3">
    <source>
        <dbReference type="ARBA" id="ARBA00012865"/>
    </source>
</evidence>
<dbReference type="PANTHER" id="PTHR30627:SF6">
    <property type="entry name" value="BETA-LACTAMASE YBXI-RELATED"/>
    <property type="match status" value="1"/>
</dbReference>
<evidence type="ECO:0000256" key="2">
    <source>
        <dbReference type="ARBA" id="ARBA00007898"/>
    </source>
</evidence>
<dbReference type="GO" id="GO:0008658">
    <property type="term" value="F:penicillin binding"/>
    <property type="evidence" value="ECO:0007669"/>
    <property type="project" value="InterPro"/>
</dbReference>
<evidence type="ECO:0000259" key="7">
    <source>
        <dbReference type="Pfam" id="PF00905"/>
    </source>
</evidence>
<dbReference type="NCBIfam" id="NF000270">
    <property type="entry name" value="bla_class_D_alt"/>
    <property type="match status" value="1"/>
</dbReference>
<evidence type="ECO:0000256" key="5">
    <source>
        <dbReference type="ARBA" id="ARBA00022801"/>
    </source>
</evidence>
<evidence type="ECO:0000313" key="9">
    <source>
        <dbReference type="Proteomes" id="UP000186406"/>
    </source>
</evidence>
<evidence type="ECO:0000256" key="1">
    <source>
        <dbReference type="ARBA" id="ARBA00001526"/>
    </source>
</evidence>
<gene>
    <name evidence="8" type="ORF">SAMN02745172_01551</name>
</gene>
<sequence>MADAASGKVLVRQGPCDHRFSPCSTFKLPLAVMGYDSGILEDAHHPLWKYQPHFNAGIQRHRQDTDPTIWLKESVVWYSQELTRKLGEERFKSYVTAFGYGNEDISGNPGKKDGLTHAWLTSSLQISPDEQIAFLQRFLDRKLGVSSRAYAMTEAIMPQFSAEGGWTVMGKTGSGWRQHASGAPDKDQPLGWFVGWAEKASRRLVFARLESKHGMKVMQAGSSTRESLLKDLATLAGK</sequence>
<keyword evidence="4" id="KW-0732">Signal</keyword>
<dbReference type="PANTHER" id="PTHR30627">
    <property type="entry name" value="PEPTIDOGLYCAN D,D-TRANSPEPTIDASE"/>
    <property type="match status" value="1"/>
</dbReference>
<feature type="domain" description="Penicillin-binding protein transpeptidase" evidence="7">
    <location>
        <begin position="12"/>
        <end position="232"/>
    </location>
</feature>
<evidence type="ECO:0000256" key="4">
    <source>
        <dbReference type="ARBA" id="ARBA00022729"/>
    </source>
</evidence>
<proteinExistence type="inferred from homology"/>
<reference evidence="8 9" key="1">
    <citation type="submission" date="2016-12" db="EMBL/GenBank/DDBJ databases">
        <authorList>
            <person name="Song W.-J."/>
            <person name="Kurnit D.M."/>
        </authorList>
    </citation>
    <scope>NUCLEOTIDE SEQUENCE [LARGE SCALE GENOMIC DNA]</scope>
    <source>
        <strain evidence="8 9">DSM 19599</strain>
    </source>
</reference>
<dbReference type="InterPro" id="IPR012338">
    <property type="entry name" value="Beta-lactam/transpept-like"/>
</dbReference>
<dbReference type="EC" id="3.5.2.6" evidence="3"/>
<evidence type="ECO:0000256" key="6">
    <source>
        <dbReference type="ARBA" id="ARBA00023251"/>
    </source>
</evidence>
<dbReference type="EMBL" id="FRXO01000003">
    <property type="protein sequence ID" value="SHO64082.1"/>
    <property type="molecule type" value="Genomic_DNA"/>
</dbReference>